<protein>
    <submittedName>
        <fullName evidence="1">Uncharacterized protein</fullName>
    </submittedName>
</protein>
<dbReference type="PANTHER" id="PTHR46586:SF3">
    <property type="entry name" value="ANKYRIN REPEAT-CONTAINING PROTEIN"/>
    <property type="match status" value="1"/>
</dbReference>
<dbReference type="OrthoDB" id="123919at2759"/>
<evidence type="ECO:0000313" key="1">
    <source>
        <dbReference type="EMBL" id="KAG5178107.1"/>
    </source>
</evidence>
<keyword evidence="2" id="KW-1185">Reference proteome</keyword>
<dbReference type="Proteomes" id="UP000664859">
    <property type="component" value="Unassembled WGS sequence"/>
</dbReference>
<name>A0A836CAB5_9STRA</name>
<dbReference type="Gene3D" id="1.25.40.20">
    <property type="entry name" value="Ankyrin repeat-containing domain"/>
    <property type="match status" value="1"/>
</dbReference>
<comment type="caution">
    <text evidence="1">The sequence shown here is derived from an EMBL/GenBank/DDBJ whole genome shotgun (WGS) entry which is preliminary data.</text>
</comment>
<dbReference type="SUPFAM" id="SSF140860">
    <property type="entry name" value="Pseudo ankyrin repeat-like"/>
    <property type="match status" value="1"/>
</dbReference>
<dbReference type="PANTHER" id="PTHR46586">
    <property type="entry name" value="ANKYRIN REPEAT-CONTAINING PROTEIN"/>
    <property type="match status" value="1"/>
</dbReference>
<dbReference type="AlphaFoldDB" id="A0A836CAB5"/>
<evidence type="ECO:0000313" key="2">
    <source>
        <dbReference type="Proteomes" id="UP000664859"/>
    </source>
</evidence>
<proteinExistence type="predicted"/>
<dbReference type="InterPro" id="IPR036770">
    <property type="entry name" value="Ankyrin_rpt-contain_sf"/>
</dbReference>
<sequence>MERGVIDMLEARLDALLQKDWLAVGFDVQGISEADGEQSAADLPATTAELNAIKRALYFFPLPPKVSGLRCLRAAAKTLEQRLEALDSALKAGHKHKRLCVPVTAAAAVLNDSDLLARIMRYLPGGHWIYVAPVSRTVGAAYMAHVVSTYGIAQLFLTTEQAVLQTTETLFQAVFEYAFDREIEYMSQYLGRLAGESGAFHVVHDMCNWGLRLTYHVLIGAARHCDLSLLQSIYDDEILDIGRITPREWCRVALALAASGDDDFALTWLSQQRRCRARWPRYLLAAMCYSAAFNGHLATLQYLLHPRRGIAVFGPFESPPLEVGDDSDSHDSDSDSGGDALDELLAEARWPVNFNGAGFNRQFTLKLMDKAAGSGSIEVLDWLTEEGFEFSHNTMPYAARHGHVAALQWLRRQDCPHNMEDVYEAAVTSHFATPALMQWIRTYGGGDWTPYGLNGMLRFAMIYHKHPAVAEWLRAQGAEWPDTLFHMFYGYLNRNDIFSPPRVEMIAWAASKGCPWGTWAGYECHTLSSESHSPNAQQLLHEAKKKHQTVVTDAVASISLIQWAVRNGLDPELAQASRISCGYLEGVRSLRTLYELPLNMLQANRAARGGHLTMLQCMRENRCPMDELTCAAAAEGSHLEVAQWLRSTAGCRWDAEICRKVAAGGHLKVL</sequence>
<accession>A0A836CAB5</accession>
<organism evidence="1 2">
    <name type="scientific">Tribonema minus</name>
    <dbReference type="NCBI Taxonomy" id="303371"/>
    <lineage>
        <taxon>Eukaryota</taxon>
        <taxon>Sar</taxon>
        <taxon>Stramenopiles</taxon>
        <taxon>Ochrophyta</taxon>
        <taxon>PX clade</taxon>
        <taxon>Xanthophyceae</taxon>
        <taxon>Tribonematales</taxon>
        <taxon>Tribonemataceae</taxon>
        <taxon>Tribonema</taxon>
    </lineage>
</organism>
<dbReference type="EMBL" id="JAFCMP010000518">
    <property type="protein sequence ID" value="KAG5178107.1"/>
    <property type="molecule type" value="Genomic_DNA"/>
</dbReference>
<gene>
    <name evidence="1" type="ORF">JKP88DRAFT_281419</name>
</gene>
<dbReference type="InterPro" id="IPR052050">
    <property type="entry name" value="SecEffector_AnkRepeat"/>
</dbReference>
<reference evidence="1" key="1">
    <citation type="submission" date="2021-02" db="EMBL/GenBank/DDBJ databases">
        <title>First Annotated Genome of the Yellow-green Alga Tribonema minus.</title>
        <authorList>
            <person name="Mahan K.M."/>
        </authorList>
    </citation>
    <scope>NUCLEOTIDE SEQUENCE</scope>
    <source>
        <strain evidence="1">UTEX B ZZ1240</strain>
    </source>
</reference>